<gene>
    <name evidence="1" type="primary">PRE1</name>
    <name evidence="1" type="ORF">EV182_000254</name>
</gene>
<dbReference type="EMBL" id="JAMZIH010000008">
    <property type="protein sequence ID" value="KAJ1680306.1"/>
    <property type="molecule type" value="Genomic_DNA"/>
</dbReference>
<protein>
    <submittedName>
        <fullName evidence="1">Proteasome subunit beta type-4</fullName>
        <ecNumber evidence="1">3.4.25.1</ecNumber>
    </submittedName>
</protein>
<organism evidence="1 2">
    <name type="scientific">Spiromyces aspiralis</name>
    <dbReference type="NCBI Taxonomy" id="68401"/>
    <lineage>
        <taxon>Eukaryota</taxon>
        <taxon>Fungi</taxon>
        <taxon>Fungi incertae sedis</taxon>
        <taxon>Zoopagomycota</taxon>
        <taxon>Kickxellomycotina</taxon>
        <taxon>Kickxellomycetes</taxon>
        <taxon>Kickxellales</taxon>
        <taxon>Kickxellaceae</taxon>
        <taxon>Spiromyces</taxon>
    </lineage>
</organism>
<name>A0ACC1HYC1_9FUNG</name>
<comment type="caution">
    <text evidence="1">The sequence shown here is derived from an EMBL/GenBank/DDBJ whole genome shotgun (WGS) entry which is preliminary data.</text>
</comment>
<sequence length="224" mass="25242">MDVQIGIRGKDFVLLLSDKSVVHSIVQMKHNQDKMKRLNEHNIMSTTGEPGDVDSFSEYVEANIKLFGLRQERPLSTSDCAHWVRGTLAESLRSRSPYNVNILIGGYDPLAKKASLYRIDYLSSIIETKYACHGYPSYFSYALLDKEYHNDISAEDAIKLATKCVNQLEHRFLVNHPGFLVRVIDSEGMHTFDSQASYSEDGKRREFKFVNTATGAIVAIEAAA</sequence>
<accession>A0ACC1HYC1</accession>
<keyword evidence="2" id="KW-1185">Reference proteome</keyword>
<keyword evidence="1" id="KW-0647">Proteasome</keyword>
<proteinExistence type="predicted"/>
<dbReference type="EC" id="3.4.25.1" evidence="1"/>
<keyword evidence="1" id="KW-0378">Hydrolase</keyword>
<dbReference type="Proteomes" id="UP001145114">
    <property type="component" value="Unassembled WGS sequence"/>
</dbReference>
<reference evidence="1" key="1">
    <citation type="submission" date="2022-06" db="EMBL/GenBank/DDBJ databases">
        <title>Phylogenomic reconstructions and comparative analyses of Kickxellomycotina fungi.</title>
        <authorList>
            <person name="Reynolds N.K."/>
            <person name="Stajich J.E."/>
            <person name="Barry K."/>
            <person name="Grigoriev I.V."/>
            <person name="Crous P."/>
            <person name="Smith M.E."/>
        </authorList>
    </citation>
    <scope>NUCLEOTIDE SEQUENCE</scope>
    <source>
        <strain evidence="1">RSA 2271</strain>
    </source>
</reference>
<evidence type="ECO:0000313" key="1">
    <source>
        <dbReference type="EMBL" id="KAJ1680306.1"/>
    </source>
</evidence>
<evidence type="ECO:0000313" key="2">
    <source>
        <dbReference type="Proteomes" id="UP001145114"/>
    </source>
</evidence>